<proteinExistence type="predicted"/>
<dbReference type="EMBL" id="CP121646">
    <property type="protein sequence ID" value="WFU62676.1"/>
    <property type="molecule type" value="Genomic_DNA"/>
</dbReference>
<sequence>MSAIVWCVSLFATFGLAAIILVPKVVIPDSRSGSYDEIVRIATARNSIRSTIAQTVAGLAFVVTFIQTSVNFNADYRLKSELATADQFGKAFSQLKDSSDNTWVTVGSFYVLVRVAESDPKYRDPVYAAMAQYVVNRSRRDCGVVAGGDAGKGKNSYREPGYSPDEAVRAATRLIFERAGIGDRGRRQLDLEGACLSNADAWGTNGLSQIYMPGGKLLRASAAATTITDSDLRGVEAGVVHNANWSQFSSLGTWALHHDVPPEKLARLQANFENARFDNVSLQGAGLEGANLQGASFVTSRLTGTNFELADLRGASFGASDVNGAGFYGANIARADLSKVENLTAQQILAACIRDEPTIKGSIKPKLPSMVADEVEKVGGIRPCA</sequence>
<dbReference type="InterPro" id="IPR051082">
    <property type="entry name" value="Pentapeptide-BTB/POZ_domain"/>
</dbReference>
<dbReference type="Proteomes" id="UP001221546">
    <property type="component" value="Chromosome"/>
</dbReference>
<dbReference type="InterPro" id="IPR001646">
    <property type="entry name" value="5peptide_repeat"/>
</dbReference>
<dbReference type="Gene3D" id="2.160.20.80">
    <property type="entry name" value="E3 ubiquitin-protein ligase SopA"/>
    <property type="match status" value="1"/>
</dbReference>
<protein>
    <submittedName>
        <fullName evidence="1">Pentapeptide repeat-containing protein</fullName>
    </submittedName>
</protein>
<reference evidence="1 2" key="1">
    <citation type="submission" date="2023-04" db="EMBL/GenBank/DDBJ databases">
        <title>Australian commercial rhizobial inoculants.</title>
        <authorList>
            <person name="Kohlmeier M.G."/>
            <person name="O'Hara G.W."/>
            <person name="Colombi E."/>
            <person name="Ramsay J.P."/>
            <person name="Terpolilli J."/>
        </authorList>
    </citation>
    <scope>NUCLEOTIDE SEQUENCE [LARGE SCALE GENOMIC DNA]</scope>
    <source>
        <strain evidence="1 2">CB627</strain>
    </source>
</reference>
<accession>A0ABY8JB08</accession>
<organism evidence="1 2">
    <name type="scientific">Bradyrhizobium brasilense</name>
    <dbReference type="NCBI Taxonomy" id="1419277"/>
    <lineage>
        <taxon>Bacteria</taxon>
        <taxon>Pseudomonadati</taxon>
        <taxon>Pseudomonadota</taxon>
        <taxon>Alphaproteobacteria</taxon>
        <taxon>Hyphomicrobiales</taxon>
        <taxon>Nitrobacteraceae</taxon>
        <taxon>Bradyrhizobium</taxon>
    </lineage>
</organism>
<evidence type="ECO:0000313" key="1">
    <source>
        <dbReference type="EMBL" id="WFU62676.1"/>
    </source>
</evidence>
<name>A0ABY8JB08_9BRAD</name>
<keyword evidence="2" id="KW-1185">Reference proteome</keyword>
<dbReference type="PANTHER" id="PTHR14136:SF17">
    <property type="entry name" value="BTB_POZ DOMAIN-CONTAINING PROTEIN KCTD9"/>
    <property type="match status" value="1"/>
</dbReference>
<dbReference type="SUPFAM" id="SSF141571">
    <property type="entry name" value="Pentapeptide repeat-like"/>
    <property type="match status" value="1"/>
</dbReference>
<dbReference type="PANTHER" id="PTHR14136">
    <property type="entry name" value="BTB_POZ DOMAIN-CONTAINING PROTEIN KCTD9"/>
    <property type="match status" value="1"/>
</dbReference>
<gene>
    <name evidence="1" type="ORF">QA636_35385</name>
</gene>
<dbReference type="RefSeq" id="WP_310885333.1">
    <property type="nucleotide sequence ID" value="NZ_CP121646.1"/>
</dbReference>
<evidence type="ECO:0000313" key="2">
    <source>
        <dbReference type="Proteomes" id="UP001221546"/>
    </source>
</evidence>
<dbReference type="Pfam" id="PF00805">
    <property type="entry name" value="Pentapeptide"/>
    <property type="match status" value="2"/>
</dbReference>